<feature type="compositionally biased region" description="Polar residues" evidence="1">
    <location>
        <begin position="66"/>
        <end position="80"/>
    </location>
</feature>
<dbReference type="InterPro" id="IPR036397">
    <property type="entry name" value="RNaseH_sf"/>
</dbReference>
<feature type="region of interest" description="Disordered" evidence="1">
    <location>
        <begin position="66"/>
        <end position="88"/>
    </location>
</feature>
<keyword evidence="3" id="KW-1185">Reference proteome</keyword>
<name>A0ABD2NFH2_9CUCU</name>
<dbReference type="Gene3D" id="3.30.420.10">
    <property type="entry name" value="Ribonuclease H-like superfamily/Ribonuclease H"/>
    <property type="match status" value="1"/>
</dbReference>
<dbReference type="EMBL" id="JABFTP020000103">
    <property type="protein sequence ID" value="KAL3277533.1"/>
    <property type="molecule type" value="Genomic_DNA"/>
</dbReference>
<evidence type="ECO:0000256" key="1">
    <source>
        <dbReference type="SAM" id="MobiDB-lite"/>
    </source>
</evidence>
<proteinExistence type="predicted"/>
<protein>
    <submittedName>
        <fullName evidence="2">Uncharacterized protein</fullName>
    </submittedName>
</protein>
<dbReference type="Proteomes" id="UP001516400">
    <property type="component" value="Unassembled WGS sequence"/>
</dbReference>
<gene>
    <name evidence="2" type="ORF">HHI36_012877</name>
</gene>
<reference evidence="2 3" key="1">
    <citation type="journal article" date="2021" name="BMC Biol.">
        <title>Horizontally acquired antibacterial genes associated with adaptive radiation of ladybird beetles.</title>
        <authorList>
            <person name="Li H.S."/>
            <person name="Tang X.F."/>
            <person name="Huang Y.H."/>
            <person name="Xu Z.Y."/>
            <person name="Chen M.L."/>
            <person name="Du X.Y."/>
            <person name="Qiu B.Y."/>
            <person name="Chen P.T."/>
            <person name="Zhang W."/>
            <person name="Slipinski A."/>
            <person name="Escalona H.E."/>
            <person name="Waterhouse R.M."/>
            <person name="Zwick A."/>
            <person name="Pang H."/>
        </authorList>
    </citation>
    <scope>NUCLEOTIDE SEQUENCE [LARGE SCALE GENOMIC DNA]</scope>
    <source>
        <strain evidence="2">SYSU2018</strain>
    </source>
</reference>
<evidence type="ECO:0000313" key="2">
    <source>
        <dbReference type="EMBL" id="KAL3277533.1"/>
    </source>
</evidence>
<evidence type="ECO:0000313" key="3">
    <source>
        <dbReference type="Proteomes" id="UP001516400"/>
    </source>
</evidence>
<organism evidence="2 3">
    <name type="scientific">Cryptolaemus montrouzieri</name>
    <dbReference type="NCBI Taxonomy" id="559131"/>
    <lineage>
        <taxon>Eukaryota</taxon>
        <taxon>Metazoa</taxon>
        <taxon>Ecdysozoa</taxon>
        <taxon>Arthropoda</taxon>
        <taxon>Hexapoda</taxon>
        <taxon>Insecta</taxon>
        <taxon>Pterygota</taxon>
        <taxon>Neoptera</taxon>
        <taxon>Endopterygota</taxon>
        <taxon>Coleoptera</taxon>
        <taxon>Polyphaga</taxon>
        <taxon>Cucujiformia</taxon>
        <taxon>Coccinelloidea</taxon>
        <taxon>Coccinellidae</taxon>
        <taxon>Scymninae</taxon>
        <taxon>Scymnini</taxon>
        <taxon>Cryptolaemus</taxon>
    </lineage>
</organism>
<comment type="caution">
    <text evidence="2">The sequence shown here is derived from an EMBL/GenBank/DDBJ whole genome shotgun (WGS) entry which is preliminary data.</text>
</comment>
<dbReference type="AlphaFoldDB" id="A0ABD2NFH2"/>
<accession>A0ABD2NFH2</accession>
<sequence>MQERAAVGREVVSFEGESCMFWDGIIYGRQTPLIHVPQIMRSNNYAENILGPTVFYYETKLNTNSHLCTTTPPSQNNNGRRSAPRGKRTKDAVAAYLPDMNPIEHVLDMVARAFTNGEKPPVRIEDLMNAERNGITFSFAPSITSL</sequence>